<dbReference type="Proteomes" id="UP000321085">
    <property type="component" value="Unassembled WGS sequence"/>
</dbReference>
<dbReference type="AlphaFoldDB" id="A0A512C1P6"/>
<gene>
    <name evidence="4" type="ORF">MAE02_58380</name>
</gene>
<protein>
    <submittedName>
        <fullName evidence="4">ABC transporter substrate-binding protein</fullName>
    </submittedName>
</protein>
<dbReference type="InterPro" id="IPR038404">
    <property type="entry name" value="TRAP_DctP_sf"/>
</dbReference>
<dbReference type="Pfam" id="PF03480">
    <property type="entry name" value="DctP"/>
    <property type="match status" value="1"/>
</dbReference>
<dbReference type="PANTHER" id="PTHR33376">
    <property type="match status" value="1"/>
</dbReference>
<feature type="coiled-coil region" evidence="2">
    <location>
        <begin position="253"/>
        <end position="280"/>
    </location>
</feature>
<sequence>MMCLKPVVAAALFGSALLLPSVAYAEIKDRTLKFAFTAGREHPQGLGVQKFADLVKEKSGGKIQVRLFPEGALGGDLQTISALQGGTLDLTVLNAGLLAGNVKEFAILDLPFLFNNPEEADAVVDGSVGQKLFAKLPEKGLVGLTYWELGFRNVTTSRRPITKLEDFQGLKLRVVQAPLFIDLFNALGANAVPLAFPELYTALEQKVVDGQENPLATIEATKFNDVQTYLSITRHIYNPQAVLISKRTWDGFSEEEKKIINEAANESRSYQRQVSREKNAQSIENLVKAGMKVNEVPPQELERIREKIKPITDKYSAQAGDALLSEINAEIAKKR</sequence>
<reference evidence="4 5" key="1">
    <citation type="submission" date="2019-07" db="EMBL/GenBank/DDBJ databases">
        <title>Whole genome shotgun sequence of Microvirga aerophila NBRC 106136.</title>
        <authorList>
            <person name="Hosoyama A."/>
            <person name="Uohara A."/>
            <person name="Ohji S."/>
            <person name="Ichikawa N."/>
        </authorList>
    </citation>
    <scope>NUCLEOTIDE SEQUENCE [LARGE SCALE GENOMIC DNA]</scope>
    <source>
        <strain evidence="4 5">NBRC 106136</strain>
    </source>
</reference>
<proteinExistence type="predicted"/>
<dbReference type="InterPro" id="IPR004682">
    <property type="entry name" value="TRAP_DctP"/>
</dbReference>
<dbReference type="RefSeq" id="WP_114189082.1">
    <property type="nucleotide sequence ID" value="NZ_BJYU01000157.1"/>
</dbReference>
<evidence type="ECO:0000256" key="2">
    <source>
        <dbReference type="SAM" id="Coils"/>
    </source>
</evidence>
<evidence type="ECO:0000256" key="1">
    <source>
        <dbReference type="ARBA" id="ARBA00022729"/>
    </source>
</evidence>
<keyword evidence="1 3" id="KW-0732">Signal</keyword>
<name>A0A512C1P6_9HYPH</name>
<dbReference type="InterPro" id="IPR018389">
    <property type="entry name" value="DctP_fam"/>
</dbReference>
<organism evidence="4 5">
    <name type="scientific">Microvirga aerophila</name>
    <dbReference type="NCBI Taxonomy" id="670291"/>
    <lineage>
        <taxon>Bacteria</taxon>
        <taxon>Pseudomonadati</taxon>
        <taxon>Pseudomonadota</taxon>
        <taxon>Alphaproteobacteria</taxon>
        <taxon>Hyphomicrobiales</taxon>
        <taxon>Methylobacteriaceae</taxon>
        <taxon>Microvirga</taxon>
    </lineage>
</organism>
<evidence type="ECO:0000313" key="4">
    <source>
        <dbReference type="EMBL" id="GEO18142.1"/>
    </source>
</evidence>
<dbReference type="CDD" id="cd13679">
    <property type="entry name" value="PBP2_TRAP_YiaO_like"/>
    <property type="match status" value="1"/>
</dbReference>
<dbReference type="GO" id="GO:0055085">
    <property type="term" value="P:transmembrane transport"/>
    <property type="evidence" value="ECO:0007669"/>
    <property type="project" value="InterPro"/>
</dbReference>
<dbReference type="Gene3D" id="3.40.190.170">
    <property type="entry name" value="Bacterial extracellular solute-binding protein, family 7"/>
    <property type="match status" value="1"/>
</dbReference>
<evidence type="ECO:0000313" key="5">
    <source>
        <dbReference type="Proteomes" id="UP000321085"/>
    </source>
</evidence>
<feature type="chain" id="PRO_5021900802" evidence="3">
    <location>
        <begin position="26"/>
        <end position="335"/>
    </location>
</feature>
<dbReference type="GO" id="GO:0030246">
    <property type="term" value="F:carbohydrate binding"/>
    <property type="evidence" value="ECO:0007669"/>
    <property type="project" value="TreeGrafter"/>
</dbReference>
<feature type="signal peptide" evidence="3">
    <location>
        <begin position="1"/>
        <end position="25"/>
    </location>
</feature>
<dbReference type="GO" id="GO:0030288">
    <property type="term" value="C:outer membrane-bounded periplasmic space"/>
    <property type="evidence" value="ECO:0007669"/>
    <property type="project" value="InterPro"/>
</dbReference>
<comment type="caution">
    <text evidence="4">The sequence shown here is derived from an EMBL/GenBank/DDBJ whole genome shotgun (WGS) entry which is preliminary data.</text>
</comment>
<accession>A0A512C1P6</accession>
<dbReference type="NCBIfam" id="NF037995">
    <property type="entry name" value="TRAP_S1"/>
    <property type="match status" value="1"/>
</dbReference>
<evidence type="ECO:0000256" key="3">
    <source>
        <dbReference type="SAM" id="SignalP"/>
    </source>
</evidence>
<dbReference type="PANTHER" id="PTHR33376:SF2">
    <property type="entry name" value="DICARBOXYLATE-BINDING PERIPLASMIC PROTEIN"/>
    <property type="match status" value="1"/>
</dbReference>
<keyword evidence="5" id="KW-1185">Reference proteome</keyword>
<dbReference type="NCBIfam" id="TIGR00787">
    <property type="entry name" value="dctP"/>
    <property type="match status" value="1"/>
</dbReference>
<keyword evidence="2" id="KW-0175">Coiled coil</keyword>
<dbReference type="PIRSF" id="PIRSF006470">
    <property type="entry name" value="DctB"/>
    <property type="match status" value="1"/>
</dbReference>
<dbReference type="OrthoDB" id="9803763at2"/>
<dbReference type="EMBL" id="BJYU01000157">
    <property type="protein sequence ID" value="GEO18142.1"/>
    <property type="molecule type" value="Genomic_DNA"/>
</dbReference>